<evidence type="ECO:0000313" key="6">
    <source>
        <dbReference type="Proteomes" id="UP000006919"/>
    </source>
</evidence>
<dbReference type="InterPro" id="IPR044946">
    <property type="entry name" value="Restrct_endonuc_typeI_TRD_sf"/>
</dbReference>
<dbReference type="PANTHER" id="PTHR30408">
    <property type="entry name" value="TYPE-1 RESTRICTION ENZYME ECOKI SPECIFICITY PROTEIN"/>
    <property type="match status" value="1"/>
</dbReference>
<protein>
    <submittedName>
        <fullName evidence="5">Restriction modification system DNA specificity domain protein</fullName>
    </submittedName>
</protein>
<keyword evidence="2" id="KW-0680">Restriction system</keyword>
<dbReference type="eggNOG" id="COG0732">
    <property type="taxonomic scope" value="Bacteria"/>
</dbReference>
<dbReference type="Pfam" id="PF01420">
    <property type="entry name" value="Methylase_S"/>
    <property type="match status" value="1"/>
</dbReference>
<evidence type="ECO:0000256" key="3">
    <source>
        <dbReference type="ARBA" id="ARBA00023125"/>
    </source>
</evidence>
<accession>E6UFL8</accession>
<dbReference type="Gene3D" id="3.90.220.20">
    <property type="entry name" value="DNA methylase specificity domains"/>
    <property type="match status" value="1"/>
</dbReference>
<sequence length="167" mass="19651">MVDYKEILRLTSIIQGQGTIPRDESDRNISYNKASIPTYKLVKENDFIMHLRPFEWGLEIATREGIVSPAYTILRNKVELVPEFYRYYFRSSSFIVEKLTGITEGIRDGRSINMDDFWLLEIPYPSIPEQRKIGQFMDLINRQIQIEKDKLQAIKLVKKGLLQQMFV</sequence>
<name>E6UFL8_RUMA7</name>
<dbReference type="EMBL" id="CP002403">
    <property type="protein sequence ID" value="ADU21922.1"/>
    <property type="molecule type" value="Genomic_DNA"/>
</dbReference>
<dbReference type="SUPFAM" id="SSF116734">
    <property type="entry name" value="DNA methylase specificity domain"/>
    <property type="match status" value="1"/>
</dbReference>
<dbReference type="HOGENOM" id="CLU_021095_9_6_9"/>
<gene>
    <name evidence="5" type="ordered locus">Rumal_1408</name>
</gene>
<dbReference type="InterPro" id="IPR052021">
    <property type="entry name" value="Type-I_RS_S_subunit"/>
</dbReference>
<reference evidence="5 6" key="1">
    <citation type="journal article" date="2011" name="J. Bacteriol.">
        <title>Complete genome of the cellulolytic ruminal bacterium Ruminococcus albus 7.</title>
        <authorList>
            <person name="Suen G."/>
            <person name="Stevenson D.M."/>
            <person name="Bruce D.C."/>
            <person name="Chertkov O."/>
            <person name="Copeland A."/>
            <person name="Cheng J.F."/>
            <person name="Detter C."/>
            <person name="Detter J.C."/>
            <person name="Goodwin L.A."/>
            <person name="Han C.S."/>
            <person name="Hauser L.J."/>
            <person name="Ivanova N.N."/>
            <person name="Kyrpides N.C."/>
            <person name="Land M.L."/>
            <person name="Lapidus A."/>
            <person name="Lucas S."/>
            <person name="Ovchinnikova G."/>
            <person name="Pitluck S."/>
            <person name="Tapia R."/>
            <person name="Woyke T."/>
            <person name="Boyum J."/>
            <person name="Mead D."/>
            <person name="Weimer P.J."/>
        </authorList>
    </citation>
    <scope>NUCLEOTIDE SEQUENCE [LARGE SCALE GENOMIC DNA]</scope>
    <source>
        <strain evidence="6">ATCC 27210 / DSM 20455 / JCM 14654 / NCDO 2250 / 7</strain>
    </source>
</reference>
<dbReference type="KEGG" id="ral:Rumal_1408"/>
<dbReference type="RefSeq" id="WP_013498091.1">
    <property type="nucleotide sequence ID" value="NC_014833.1"/>
</dbReference>
<evidence type="ECO:0000256" key="1">
    <source>
        <dbReference type="ARBA" id="ARBA00010923"/>
    </source>
</evidence>
<dbReference type="GO" id="GO:0003677">
    <property type="term" value="F:DNA binding"/>
    <property type="evidence" value="ECO:0007669"/>
    <property type="project" value="UniProtKB-KW"/>
</dbReference>
<dbReference type="STRING" id="697329.Rumal_1408"/>
<feature type="domain" description="Type I restriction modification DNA specificity" evidence="4">
    <location>
        <begin position="83"/>
        <end position="155"/>
    </location>
</feature>
<comment type="similarity">
    <text evidence="1">Belongs to the type-I restriction system S methylase family.</text>
</comment>
<proteinExistence type="inferred from homology"/>
<dbReference type="OrthoDB" id="9811611at2"/>
<dbReference type="PANTHER" id="PTHR30408:SF12">
    <property type="entry name" value="TYPE I RESTRICTION ENZYME MJAVIII SPECIFICITY SUBUNIT"/>
    <property type="match status" value="1"/>
</dbReference>
<evidence type="ECO:0000256" key="2">
    <source>
        <dbReference type="ARBA" id="ARBA00022747"/>
    </source>
</evidence>
<dbReference type="Proteomes" id="UP000006919">
    <property type="component" value="Chromosome"/>
</dbReference>
<dbReference type="InterPro" id="IPR000055">
    <property type="entry name" value="Restrct_endonuc_typeI_TRD"/>
</dbReference>
<evidence type="ECO:0000313" key="5">
    <source>
        <dbReference type="EMBL" id="ADU21922.1"/>
    </source>
</evidence>
<evidence type="ECO:0000259" key="4">
    <source>
        <dbReference type="Pfam" id="PF01420"/>
    </source>
</evidence>
<dbReference type="GO" id="GO:0009307">
    <property type="term" value="P:DNA restriction-modification system"/>
    <property type="evidence" value="ECO:0007669"/>
    <property type="project" value="UniProtKB-KW"/>
</dbReference>
<dbReference type="AlphaFoldDB" id="E6UFL8"/>
<keyword evidence="3" id="KW-0238">DNA-binding</keyword>
<organism evidence="5 6">
    <name type="scientific">Ruminococcus albus (strain ATCC 27210 / DSM 20455 / JCM 14654 / NCDO 2250 / 7)</name>
    <dbReference type="NCBI Taxonomy" id="697329"/>
    <lineage>
        <taxon>Bacteria</taxon>
        <taxon>Bacillati</taxon>
        <taxon>Bacillota</taxon>
        <taxon>Clostridia</taxon>
        <taxon>Eubacteriales</taxon>
        <taxon>Oscillospiraceae</taxon>
        <taxon>Ruminococcus</taxon>
    </lineage>
</organism>